<evidence type="ECO:0000313" key="2">
    <source>
        <dbReference type="EMBL" id="KAJ8498137.1"/>
    </source>
</evidence>
<dbReference type="EMBL" id="JAQQAF010000003">
    <property type="protein sequence ID" value="KAJ8498137.1"/>
    <property type="molecule type" value="Genomic_DNA"/>
</dbReference>
<evidence type="ECO:0000313" key="3">
    <source>
        <dbReference type="Proteomes" id="UP001222027"/>
    </source>
</evidence>
<organism evidence="2 3">
    <name type="scientific">Ensete ventricosum</name>
    <name type="common">Abyssinian banana</name>
    <name type="synonym">Musa ensete</name>
    <dbReference type="NCBI Taxonomy" id="4639"/>
    <lineage>
        <taxon>Eukaryota</taxon>
        <taxon>Viridiplantae</taxon>
        <taxon>Streptophyta</taxon>
        <taxon>Embryophyta</taxon>
        <taxon>Tracheophyta</taxon>
        <taxon>Spermatophyta</taxon>
        <taxon>Magnoliopsida</taxon>
        <taxon>Liliopsida</taxon>
        <taxon>Zingiberales</taxon>
        <taxon>Musaceae</taxon>
        <taxon>Ensete</taxon>
    </lineage>
</organism>
<dbReference type="AlphaFoldDB" id="A0AAV8RHL8"/>
<protein>
    <submittedName>
        <fullName evidence="2">Uncharacterized protein</fullName>
    </submittedName>
</protein>
<proteinExistence type="predicted"/>
<sequence>MESAQDVSKLTSSWPCCSVSPPSPSSPPTSAPPGAGRARGSWDVTLPEELRAPDDELESDGEVSFESSPDVVDSFRRPLTDPNREELEHVETSTNGGPPLSTSTYPATPPVPRPLGPEVAERTPVVDSLQAPPRRSRGPPPASVISMVPPHECVGATTDDDEEMKHS</sequence>
<evidence type="ECO:0000256" key="1">
    <source>
        <dbReference type="SAM" id="MobiDB-lite"/>
    </source>
</evidence>
<accession>A0AAV8RHL8</accession>
<feature type="compositionally biased region" description="Acidic residues" evidence="1">
    <location>
        <begin position="158"/>
        <end position="167"/>
    </location>
</feature>
<feature type="compositionally biased region" description="Basic and acidic residues" evidence="1">
    <location>
        <begin position="73"/>
        <end position="91"/>
    </location>
</feature>
<gene>
    <name evidence="2" type="ORF">OPV22_008689</name>
</gene>
<feature type="compositionally biased region" description="Polar residues" evidence="1">
    <location>
        <begin position="92"/>
        <end position="106"/>
    </location>
</feature>
<reference evidence="2 3" key="1">
    <citation type="submission" date="2022-12" db="EMBL/GenBank/DDBJ databases">
        <title>Chromosome-scale assembly of the Ensete ventricosum genome.</title>
        <authorList>
            <person name="Dussert Y."/>
            <person name="Stocks J."/>
            <person name="Wendawek A."/>
            <person name="Woldeyes F."/>
            <person name="Nichols R.A."/>
            <person name="Borrell J.S."/>
        </authorList>
    </citation>
    <scope>NUCLEOTIDE SEQUENCE [LARGE SCALE GENOMIC DNA]</scope>
    <source>
        <strain evidence="3">cv. Maze</strain>
        <tissue evidence="2">Seeds</tissue>
    </source>
</reference>
<keyword evidence="3" id="KW-1185">Reference proteome</keyword>
<name>A0AAV8RHL8_ENSVE</name>
<comment type="caution">
    <text evidence="2">The sequence shown here is derived from an EMBL/GenBank/DDBJ whole genome shotgun (WGS) entry which is preliminary data.</text>
</comment>
<feature type="compositionally biased region" description="Pro residues" evidence="1">
    <location>
        <begin position="21"/>
        <end position="31"/>
    </location>
</feature>
<dbReference type="Proteomes" id="UP001222027">
    <property type="component" value="Unassembled WGS sequence"/>
</dbReference>
<feature type="region of interest" description="Disordered" evidence="1">
    <location>
        <begin position="1"/>
        <end position="167"/>
    </location>
</feature>
<feature type="compositionally biased region" description="Polar residues" evidence="1">
    <location>
        <begin position="1"/>
        <end position="11"/>
    </location>
</feature>